<protein>
    <recommendedName>
        <fullName evidence="3">Transposase</fullName>
    </recommendedName>
</protein>
<dbReference type="OrthoDB" id="5566984at2"/>
<dbReference type="Proteomes" id="UP000005459">
    <property type="component" value="Unassembled WGS sequence"/>
</dbReference>
<evidence type="ECO:0008006" key="3">
    <source>
        <dbReference type="Google" id="ProtNLM"/>
    </source>
</evidence>
<dbReference type="RefSeq" id="WP_007194338.1">
    <property type="nucleotide sequence ID" value="NZ_AFWV01000011.1"/>
</dbReference>
<sequence length="118" mass="13869">MLTETLTSPVVAVQILDPYNPQETLKDKLTIVDVKARDAAGRVFQVEIQRDDRTRHRCGSCLTAPYARADLYRRQLRRGQDYSSLKPTYAIWLLDQTLRDDTPVYAHRYRMRDDRGRR</sequence>
<dbReference type="eggNOG" id="COG5464">
    <property type="taxonomic scope" value="Bacteria"/>
</dbReference>
<dbReference type="AlphaFoldDB" id="F9UEW3"/>
<dbReference type="STRING" id="768671.ThimaDRAFT_3466"/>
<gene>
    <name evidence="1" type="ORF">ThimaDRAFT_3466</name>
</gene>
<proteinExistence type="predicted"/>
<dbReference type="Pfam" id="PF12784">
    <property type="entry name" value="PDDEXK_2"/>
    <property type="match status" value="1"/>
</dbReference>
<evidence type="ECO:0000313" key="1">
    <source>
        <dbReference type="EMBL" id="EGV17434.1"/>
    </source>
</evidence>
<name>F9UEW3_9GAMM</name>
<dbReference type="EMBL" id="AFWV01000011">
    <property type="protein sequence ID" value="EGV17434.1"/>
    <property type="molecule type" value="Genomic_DNA"/>
</dbReference>
<keyword evidence="2" id="KW-1185">Reference proteome</keyword>
<accession>F9UEW3</accession>
<reference evidence="1 2" key="1">
    <citation type="submission" date="2011-06" db="EMBL/GenBank/DDBJ databases">
        <title>The draft genome of Thiocapsa marina 5811.</title>
        <authorList>
            <consortium name="US DOE Joint Genome Institute (JGI-PGF)"/>
            <person name="Lucas S."/>
            <person name="Han J."/>
            <person name="Cheng J.-F."/>
            <person name="Goodwin L."/>
            <person name="Pitluck S."/>
            <person name="Peters L."/>
            <person name="Land M.L."/>
            <person name="Hauser L."/>
            <person name="Vogl K."/>
            <person name="Liu Z."/>
            <person name="Imhoff J."/>
            <person name="Thiel V."/>
            <person name="Frigaard N.-U."/>
            <person name="Bryant D."/>
            <person name="Woyke T.J."/>
        </authorList>
    </citation>
    <scope>NUCLEOTIDE SEQUENCE [LARGE SCALE GENOMIC DNA]</scope>
    <source>
        <strain evidence="1 2">5811</strain>
    </source>
</reference>
<organism evidence="1 2">
    <name type="scientific">Thiocapsa marina 5811</name>
    <dbReference type="NCBI Taxonomy" id="768671"/>
    <lineage>
        <taxon>Bacteria</taxon>
        <taxon>Pseudomonadati</taxon>
        <taxon>Pseudomonadota</taxon>
        <taxon>Gammaproteobacteria</taxon>
        <taxon>Chromatiales</taxon>
        <taxon>Chromatiaceae</taxon>
        <taxon>Thiocapsa</taxon>
    </lineage>
</organism>
<evidence type="ECO:0000313" key="2">
    <source>
        <dbReference type="Proteomes" id="UP000005459"/>
    </source>
</evidence>